<evidence type="ECO:0000313" key="4">
    <source>
        <dbReference type="Proteomes" id="UP000198882"/>
    </source>
</evidence>
<feature type="transmembrane region" description="Helical" evidence="1">
    <location>
        <begin position="33"/>
        <end position="54"/>
    </location>
</feature>
<dbReference type="Gene3D" id="1.10.3730.20">
    <property type="match status" value="1"/>
</dbReference>
<feature type="transmembrane region" description="Helical" evidence="1">
    <location>
        <begin position="91"/>
        <end position="113"/>
    </location>
</feature>
<sequence length="140" mass="14295">MEYLLWVLIALLAYSFVAPLTSVIMQDVPATPGLFLSTCVFLVIASSVMVLTGTADLSHAVAVEAGYVYVAGAFLTVGILAYTAALETGPVSVVVPIFGMFIVGSSILGILFLGETMSATRAAGIVCAVLAIVCSAGDGK</sequence>
<dbReference type="AlphaFoldDB" id="A0A1G8T4B6"/>
<keyword evidence="1" id="KW-0472">Membrane</keyword>
<keyword evidence="4" id="KW-1185">Reference proteome</keyword>
<keyword evidence="1" id="KW-0812">Transmembrane</keyword>
<dbReference type="OrthoDB" id="156473at2157"/>
<dbReference type="GO" id="GO:0016020">
    <property type="term" value="C:membrane"/>
    <property type="evidence" value="ECO:0007669"/>
    <property type="project" value="InterPro"/>
</dbReference>
<reference evidence="4" key="1">
    <citation type="submission" date="2016-10" db="EMBL/GenBank/DDBJ databases">
        <authorList>
            <person name="Varghese N."/>
            <person name="Submissions S."/>
        </authorList>
    </citation>
    <scope>NUCLEOTIDE SEQUENCE [LARGE SCALE GENOMIC DNA]</scope>
    <source>
        <strain evidence="4">B4,CECT 8067,JCM 17497</strain>
    </source>
</reference>
<dbReference type="Proteomes" id="UP000198882">
    <property type="component" value="Unassembled WGS sequence"/>
</dbReference>
<evidence type="ECO:0000313" key="3">
    <source>
        <dbReference type="EMBL" id="SDJ36346.1"/>
    </source>
</evidence>
<evidence type="ECO:0000259" key="2">
    <source>
        <dbReference type="Pfam" id="PF00892"/>
    </source>
</evidence>
<dbReference type="InterPro" id="IPR037185">
    <property type="entry name" value="EmrE-like"/>
</dbReference>
<protein>
    <submittedName>
        <fullName evidence="3">Transporter family protein</fullName>
    </submittedName>
</protein>
<dbReference type="STRING" id="1095776.SAMN04515672_0318"/>
<dbReference type="RefSeq" id="WP_090302870.1">
    <property type="nucleotide sequence ID" value="NZ_FNFE01000001.1"/>
</dbReference>
<feature type="domain" description="EamA" evidence="2">
    <location>
        <begin position="4"/>
        <end position="134"/>
    </location>
</feature>
<dbReference type="InterPro" id="IPR000620">
    <property type="entry name" value="EamA_dom"/>
</dbReference>
<evidence type="ECO:0000256" key="1">
    <source>
        <dbReference type="SAM" id="Phobius"/>
    </source>
</evidence>
<dbReference type="Pfam" id="PF00892">
    <property type="entry name" value="EamA"/>
    <property type="match status" value="1"/>
</dbReference>
<gene>
    <name evidence="3" type="ORF">SAMN04515672_0318</name>
</gene>
<proteinExistence type="predicted"/>
<dbReference type="SUPFAM" id="SSF103481">
    <property type="entry name" value="Multidrug resistance efflux transporter EmrE"/>
    <property type="match status" value="1"/>
</dbReference>
<organism evidence="3 4">
    <name type="scientific">Natronorubrum texcoconense</name>
    <dbReference type="NCBI Taxonomy" id="1095776"/>
    <lineage>
        <taxon>Archaea</taxon>
        <taxon>Methanobacteriati</taxon>
        <taxon>Methanobacteriota</taxon>
        <taxon>Stenosarchaea group</taxon>
        <taxon>Halobacteria</taxon>
        <taxon>Halobacteriales</taxon>
        <taxon>Natrialbaceae</taxon>
        <taxon>Natronorubrum</taxon>
    </lineage>
</organism>
<feature type="transmembrane region" description="Helical" evidence="1">
    <location>
        <begin position="66"/>
        <end position="85"/>
    </location>
</feature>
<dbReference type="EMBL" id="FNFE01000001">
    <property type="protein sequence ID" value="SDJ36346.1"/>
    <property type="molecule type" value="Genomic_DNA"/>
</dbReference>
<name>A0A1G8T4B6_9EURY</name>
<keyword evidence="1" id="KW-1133">Transmembrane helix</keyword>
<accession>A0A1G8T4B6</accession>